<dbReference type="RefSeq" id="WP_099793067.1">
    <property type="nucleotide sequence ID" value="NZ_JBHLYV010000094.1"/>
</dbReference>
<reference evidence="3 4" key="1">
    <citation type="submission" date="2017-10" db="EMBL/GenBank/DDBJ databases">
        <title>Massilia psychrophilum sp. nov., a novel purple-pigmented bacterium isolated from Tianshan glacier, Xinjiang Municipality, China.</title>
        <authorList>
            <person name="Wang H."/>
        </authorList>
    </citation>
    <scope>NUCLEOTIDE SEQUENCE [LARGE SCALE GENOMIC DNA]</scope>
    <source>
        <strain evidence="3 4">JCM 30074</strain>
    </source>
</reference>
<gene>
    <name evidence="3" type="ORF">CR105_24280</name>
</gene>
<dbReference type="PROSITE" id="PS51354">
    <property type="entry name" value="GLUTAREDOXIN_2"/>
    <property type="match status" value="1"/>
</dbReference>
<proteinExistence type="inferred from homology"/>
<accession>A0A2G8T8N6</accession>
<dbReference type="Proteomes" id="UP000230390">
    <property type="component" value="Unassembled WGS sequence"/>
</dbReference>
<dbReference type="PANTHER" id="PTHR45694">
    <property type="entry name" value="GLUTAREDOXIN 2"/>
    <property type="match status" value="1"/>
</dbReference>
<dbReference type="AlphaFoldDB" id="A0A2G8T8N6"/>
<evidence type="ECO:0000313" key="3">
    <source>
        <dbReference type="EMBL" id="PIL42410.1"/>
    </source>
</evidence>
<dbReference type="GO" id="GO:0034599">
    <property type="term" value="P:cellular response to oxidative stress"/>
    <property type="evidence" value="ECO:0007669"/>
    <property type="project" value="TreeGrafter"/>
</dbReference>
<evidence type="ECO:0000259" key="2">
    <source>
        <dbReference type="Pfam" id="PF00462"/>
    </source>
</evidence>
<comment type="caution">
    <text evidence="3">The sequence shown here is derived from an EMBL/GenBank/DDBJ whole genome shotgun (WGS) entry which is preliminary data.</text>
</comment>
<keyword evidence="4" id="KW-1185">Reference proteome</keyword>
<evidence type="ECO:0000313" key="4">
    <source>
        <dbReference type="Proteomes" id="UP000230390"/>
    </source>
</evidence>
<organism evidence="3 4">
    <name type="scientific">Massilia eurypsychrophila</name>
    <dbReference type="NCBI Taxonomy" id="1485217"/>
    <lineage>
        <taxon>Bacteria</taxon>
        <taxon>Pseudomonadati</taxon>
        <taxon>Pseudomonadota</taxon>
        <taxon>Betaproteobacteria</taxon>
        <taxon>Burkholderiales</taxon>
        <taxon>Oxalobacteraceae</taxon>
        <taxon>Telluria group</taxon>
        <taxon>Massilia</taxon>
    </lineage>
</organism>
<dbReference type="Gene3D" id="3.40.30.10">
    <property type="entry name" value="Glutaredoxin"/>
    <property type="match status" value="1"/>
</dbReference>
<dbReference type="GO" id="GO:0005737">
    <property type="term" value="C:cytoplasm"/>
    <property type="evidence" value="ECO:0007669"/>
    <property type="project" value="TreeGrafter"/>
</dbReference>
<dbReference type="SUPFAM" id="SSF52833">
    <property type="entry name" value="Thioredoxin-like"/>
    <property type="match status" value="1"/>
</dbReference>
<dbReference type="Pfam" id="PF00462">
    <property type="entry name" value="Glutaredoxin"/>
    <property type="match status" value="1"/>
</dbReference>
<feature type="domain" description="Glutaredoxin" evidence="2">
    <location>
        <begin position="48"/>
        <end position="101"/>
    </location>
</feature>
<sequence>MTRSILAEHHIHPAIRQAISERNADIVREVQGAVAGNDVVVVGMQLNPFPKKARKALDAIAAPYKYLEYGSYLSQWRRRNALKMWTGWQTFPMVFVKGTLVGGAGELQRLIDSGEFARMLALP</sequence>
<protein>
    <submittedName>
        <fullName evidence="3">Glutaredoxin</fullName>
    </submittedName>
</protein>
<dbReference type="InterPro" id="IPR002109">
    <property type="entry name" value="Glutaredoxin"/>
</dbReference>
<dbReference type="GO" id="GO:0015038">
    <property type="term" value="F:glutathione disulfide oxidoreductase activity"/>
    <property type="evidence" value="ECO:0007669"/>
    <property type="project" value="TreeGrafter"/>
</dbReference>
<dbReference type="InterPro" id="IPR036249">
    <property type="entry name" value="Thioredoxin-like_sf"/>
</dbReference>
<dbReference type="EMBL" id="PDOC01000027">
    <property type="protein sequence ID" value="PIL42410.1"/>
    <property type="molecule type" value="Genomic_DNA"/>
</dbReference>
<evidence type="ECO:0000256" key="1">
    <source>
        <dbReference type="ARBA" id="ARBA00007787"/>
    </source>
</evidence>
<name>A0A2G8T8N6_9BURK</name>
<dbReference type="PANTHER" id="PTHR45694:SF18">
    <property type="entry name" value="GLUTAREDOXIN-1-RELATED"/>
    <property type="match status" value="1"/>
</dbReference>
<dbReference type="OrthoDB" id="7867335at2"/>
<comment type="similarity">
    <text evidence="1">Belongs to the glutaredoxin family.</text>
</comment>